<keyword evidence="2" id="KW-1185">Reference proteome</keyword>
<accession>A0AAV4TSY6</accession>
<evidence type="ECO:0000313" key="1">
    <source>
        <dbReference type="EMBL" id="GIY48944.1"/>
    </source>
</evidence>
<evidence type="ECO:0000313" key="2">
    <source>
        <dbReference type="Proteomes" id="UP001054945"/>
    </source>
</evidence>
<comment type="caution">
    <text evidence="1">The sequence shown here is derived from an EMBL/GenBank/DDBJ whole genome shotgun (WGS) entry which is preliminary data.</text>
</comment>
<name>A0AAV4TSY6_CAEEX</name>
<dbReference type="Proteomes" id="UP001054945">
    <property type="component" value="Unassembled WGS sequence"/>
</dbReference>
<organism evidence="1 2">
    <name type="scientific">Caerostris extrusa</name>
    <name type="common">Bark spider</name>
    <name type="synonym">Caerostris bankana</name>
    <dbReference type="NCBI Taxonomy" id="172846"/>
    <lineage>
        <taxon>Eukaryota</taxon>
        <taxon>Metazoa</taxon>
        <taxon>Ecdysozoa</taxon>
        <taxon>Arthropoda</taxon>
        <taxon>Chelicerata</taxon>
        <taxon>Arachnida</taxon>
        <taxon>Araneae</taxon>
        <taxon>Araneomorphae</taxon>
        <taxon>Entelegynae</taxon>
        <taxon>Araneoidea</taxon>
        <taxon>Araneidae</taxon>
        <taxon>Caerostris</taxon>
    </lineage>
</organism>
<proteinExistence type="predicted"/>
<dbReference type="AlphaFoldDB" id="A0AAV4TSY6"/>
<reference evidence="1 2" key="1">
    <citation type="submission" date="2021-06" db="EMBL/GenBank/DDBJ databases">
        <title>Caerostris extrusa draft genome.</title>
        <authorList>
            <person name="Kono N."/>
            <person name="Arakawa K."/>
        </authorList>
    </citation>
    <scope>NUCLEOTIDE SEQUENCE [LARGE SCALE GENOMIC DNA]</scope>
</reference>
<sequence length="113" mass="13432">MYRTEMLKTKEKSADLREIQQTLPKKESLICRKESTVECDIIFDHLPAFECWSLFLEGTFRRQKCQESGNSRPCWLSRFALKQKKKGKRSSDRGANKPDSYTRDETYAEMFFF</sequence>
<dbReference type="EMBL" id="BPLR01011772">
    <property type="protein sequence ID" value="GIY48944.1"/>
    <property type="molecule type" value="Genomic_DNA"/>
</dbReference>
<gene>
    <name evidence="1" type="ORF">CEXT_44951</name>
</gene>
<protein>
    <submittedName>
        <fullName evidence="1">Uncharacterized protein</fullName>
    </submittedName>
</protein>